<dbReference type="PROSITE" id="PS50143">
    <property type="entry name" value="BIR_REPEAT_2"/>
    <property type="match status" value="1"/>
</dbReference>
<dbReference type="InterPro" id="IPR050784">
    <property type="entry name" value="IAP"/>
</dbReference>
<dbReference type="FunFam" id="1.10.1170.10:FF:000041">
    <property type="entry name" value="Inhibitor of apoptosis protein 1 and 2, iap1, iap2, putative"/>
    <property type="match status" value="1"/>
</dbReference>
<keyword evidence="1" id="KW-0812">Transmembrane</keyword>
<proteinExistence type="predicted"/>
<dbReference type="OrthoDB" id="4034597at2759"/>
<keyword evidence="1" id="KW-0472">Membrane</keyword>
<dbReference type="InParanoid" id="A7SKK5"/>
<protein>
    <submittedName>
        <fullName evidence="2">Uncharacterized protein</fullName>
    </submittedName>
</protein>
<dbReference type="GO" id="GO:0051726">
    <property type="term" value="P:regulation of cell cycle"/>
    <property type="evidence" value="ECO:0000318"/>
    <property type="project" value="GO_Central"/>
</dbReference>
<feature type="transmembrane region" description="Helical" evidence="1">
    <location>
        <begin position="7"/>
        <end position="24"/>
    </location>
</feature>
<dbReference type="PANTHER" id="PTHR10044">
    <property type="entry name" value="INHIBITOR OF APOPTOSIS"/>
    <property type="match status" value="1"/>
</dbReference>
<dbReference type="Pfam" id="PF00653">
    <property type="entry name" value="BIR"/>
    <property type="match status" value="1"/>
</dbReference>
<reference evidence="2 3" key="1">
    <citation type="journal article" date="2007" name="Science">
        <title>Sea anemone genome reveals ancestral eumetazoan gene repertoire and genomic organization.</title>
        <authorList>
            <person name="Putnam N.H."/>
            <person name="Srivastava M."/>
            <person name="Hellsten U."/>
            <person name="Dirks B."/>
            <person name="Chapman J."/>
            <person name="Salamov A."/>
            <person name="Terry A."/>
            <person name="Shapiro H."/>
            <person name="Lindquist E."/>
            <person name="Kapitonov V.V."/>
            <person name="Jurka J."/>
            <person name="Genikhovich G."/>
            <person name="Grigoriev I.V."/>
            <person name="Lucas S.M."/>
            <person name="Steele R.E."/>
            <person name="Finnerty J.R."/>
            <person name="Technau U."/>
            <person name="Martindale M.Q."/>
            <person name="Rokhsar D.S."/>
        </authorList>
    </citation>
    <scope>NUCLEOTIDE SEQUENCE [LARGE SCALE GENOMIC DNA]</scope>
    <source>
        <strain evidence="3">CH2 X CH6</strain>
    </source>
</reference>
<dbReference type="Proteomes" id="UP000001593">
    <property type="component" value="Unassembled WGS sequence"/>
</dbReference>
<dbReference type="KEGG" id="nve:5507184"/>
<dbReference type="OMA" id="MEAVTKC"/>
<dbReference type="GO" id="GO:0043027">
    <property type="term" value="F:cysteine-type endopeptidase inhibitor activity involved in apoptotic process"/>
    <property type="evidence" value="ECO:0000318"/>
    <property type="project" value="GO_Central"/>
</dbReference>
<keyword evidence="3" id="KW-1185">Reference proteome</keyword>
<dbReference type="eggNOG" id="KOG1101">
    <property type="taxonomic scope" value="Eukaryota"/>
</dbReference>
<dbReference type="AlphaFoldDB" id="A7SKK5"/>
<dbReference type="PhylomeDB" id="A7SKK5"/>
<organism evidence="2 3">
    <name type="scientific">Nematostella vectensis</name>
    <name type="common">Starlet sea anemone</name>
    <dbReference type="NCBI Taxonomy" id="45351"/>
    <lineage>
        <taxon>Eukaryota</taxon>
        <taxon>Metazoa</taxon>
        <taxon>Cnidaria</taxon>
        <taxon>Anthozoa</taxon>
        <taxon>Hexacorallia</taxon>
        <taxon>Actiniaria</taxon>
        <taxon>Edwardsiidae</taxon>
        <taxon>Nematostella</taxon>
    </lineage>
</organism>
<dbReference type="EMBL" id="DS469688">
    <property type="protein sequence ID" value="EDO35786.1"/>
    <property type="molecule type" value="Genomic_DNA"/>
</dbReference>
<dbReference type="STRING" id="45351.A7SKK5"/>
<dbReference type="InterPro" id="IPR001370">
    <property type="entry name" value="BIR_rpt"/>
</dbReference>
<evidence type="ECO:0000256" key="1">
    <source>
        <dbReference type="SAM" id="Phobius"/>
    </source>
</evidence>
<evidence type="ECO:0000313" key="2">
    <source>
        <dbReference type="EMBL" id="EDO35786.1"/>
    </source>
</evidence>
<dbReference type="GO" id="GO:0005737">
    <property type="term" value="C:cytoplasm"/>
    <property type="evidence" value="ECO:0000318"/>
    <property type="project" value="GO_Central"/>
</dbReference>
<dbReference type="PANTHER" id="PTHR10044:SF139">
    <property type="entry name" value="DEATH-ASSOCIATED INHIBITOR OF APOPTOSIS 2"/>
    <property type="match status" value="1"/>
</dbReference>
<feature type="transmembrane region" description="Helical" evidence="1">
    <location>
        <begin position="56"/>
        <end position="74"/>
    </location>
</feature>
<dbReference type="HOGENOM" id="CLU_886522_0_0_1"/>
<keyword evidence="1" id="KW-1133">Transmembrane helix</keyword>
<sequence length="314" mass="35424">MGIKIKFVGIAVLGVLLAAVYPTLKKNYTKHVKPHMQFVGKVYTAAKEFNVLGYHIPWRFILPVLATFVAYKLFMRRRRRKQLEAERLRQEQAKGKYMTEAQAPQVPATKEVPKLAPPKATIETEIIDPNDLNLVGARVRTFNFWPATSSANVFELARAGFVFTGRDDVVECFKCKGTLKQWKVDDRPIESHREFYPDCPLLTELDKNANKVDATVTRLKDLKDVNDGVARRIQQLQAAQSSANEKGARPAEKHIGELQKRLDTTERTMHLVMKQMEAVTKCLAKTLADDPALSGDKSLAEITEGLTNMKESNV</sequence>
<dbReference type="GO" id="GO:0005634">
    <property type="term" value="C:nucleus"/>
    <property type="evidence" value="ECO:0000318"/>
    <property type="project" value="GO_Central"/>
</dbReference>
<dbReference type="Gene3D" id="1.10.1170.10">
    <property type="entry name" value="Inhibitor Of Apoptosis Protein (2mihbC-IAP-1), Chain A"/>
    <property type="match status" value="1"/>
</dbReference>
<dbReference type="GO" id="GO:0061630">
    <property type="term" value="F:ubiquitin protein ligase activity"/>
    <property type="evidence" value="ECO:0000318"/>
    <property type="project" value="GO_Central"/>
</dbReference>
<dbReference type="SMART" id="SM00238">
    <property type="entry name" value="BIR"/>
    <property type="match status" value="1"/>
</dbReference>
<accession>A7SKK5</accession>
<dbReference type="SUPFAM" id="SSF57924">
    <property type="entry name" value="Inhibitor of apoptosis (IAP) repeat"/>
    <property type="match status" value="1"/>
</dbReference>
<dbReference type="GO" id="GO:0031398">
    <property type="term" value="P:positive regulation of protein ubiquitination"/>
    <property type="evidence" value="ECO:0000318"/>
    <property type="project" value="GO_Central"/>
</dbReference>
<dbReference type="GO" id="GO:0043066">
    <property type="term" value="P:negative regulation of apoptotic process"/>
    <property type="evidence" value="ECO:0000318"/>
    <property type="project" value="GO_Central"/>
</dbReference>
<name>A7SKK5_NEMVE</name>
<gene>
    <name evidence="2" type="ORF">NEMVEDRAFT_v1g245886</name>
</gene>
<evidence type="ECO:0000313" key="3">
    <source>
        <dbReference type="Proteomes" id="UP000001593"/>
    </source>
</evidence>
<dbReference type="CDD" id="cd00022">
    <property type="entry name" value="BIR"/>
    <property type="match status" value="1"/>
</dbReference>